<name>A0A4R2JKJ9_9PSEU</name>
<keyword evidence="4" id="KW-1185">Reference proteome</keyword>
<dbReference type="InterPro" id="IPR000873">
    <property type="entry name" value="AMP-dep_synth/lig_dom"/>
</dbReference>
<organism evidence="3 4">
    <name type="scientific">Actinocrispum wychmicini</name>
    <dbReference type="NCBI Taxonomy" id="1213861"/>
    <lineage>
        <taxon>Bacteria</taxon>
        <taxon>Bacillati</taxon>
        <taxon>Actinomycetota</taxon>
        <taxon>Actinomycetes</taxon>
        <taxon>Pseudonocardiales</taxon>
        <taxon>Pseudonocardiaceae</taxon>
        <taxon>Actinocrispum</taxon>
    </lineage>
</organism>
<feature type="domain" description="AMP-binding enzyme C-terminal" evidence="2">
    <location>
        <begin position="379"/>
        <end position="446"/>
    </location>
</feature>
<dbReference type="Gene3D" id="3.40.50.12780">
    <property type="entry name" value="N-terminal domain of ligase-like"/>
    <property type="match status" value="1"/>
</dbReference>
<sequence length="466" mass="50650">MAVTGSRSWWGERLLGRRHDDDLWVLADPAVTYGELREQVRLLAARLAAEGIGSGSSVALYVPPSRTLLYAMLAAWTRGAQVMLIDVRSTSFEVDRLLRLCEPQFLLSAQPLPLLTRYLVKDAPFTVVRRATGRPAAPDVCLIQSSSGSTGEPKVIGRGSASLLAELERYAALEGMPRAGERVLLLNSVTHTMGLVGGVLHGLNSGAQMVFPSRIRAETIAETARATESSAIFGVPVHFDLLAHSALGAVPSLRLAVSAGEMLPLRVWTQFRQRYGLPISPVYGTTETGIIAADLIGGSEPPILGRPTAGMEVGVVAGELRVRMECTPYLWSDRADRFHDGWLRTFDLCDQDSENGLLTYRGRADSVVAIGGLKVDLTEVEQTLLLHPHVREAVVVFGDVIEAYVGGDATLTAADLTNWCRSRLSNFKVPKFFRISGGVPRNANGKVIRNREVLRRQGETGAHTRH</sequence>
<dbReference type="AlphaFoldDB" id="A0A4R2JKJ9"/>
<evidence type="ECO:0000259" key="2">
    <source>
        <dbReference type="Pfam" id="PF13193"/>
    </source>
</evidence>
<protein>
    <submittedName>
        <fullName evidence="3">Acyl-CoA synthetase (AMP-forming)/AMP-acid ligase II</fullName>
    </submittedName>
</protein>
<keyword evidence="3" id="KW-0436">Ligase</keyword>
<dbReference type="InterPro" id="IPR025110">
    <property type="entry name" value="AMP-bd_C"/>
</dbReference>
<evidence type="ECO:0000313" key="4">
    <source>
        <dbReference type="Proteomes" id="UP000295680"/>
    </source>
</evidence>
<accession>A0A4R2JKJ9</accession>
<dbReference type="InterPro" id="IPR045851">
    <property type="entry name" value="AMP-bd_C_sf"/>
</dbReference>
<feature type="domain" description="AMP-dependent synthetase/ligase" evidence="1">
    <location>
        <begin position="29"/>
        <end position="317"/>
    </location>
</feature>
<dbReference type="Proteomes" id="UP000295680">
    <property type="component" value="Unassembled WGS sequence"/>
</dbReference>
<reference evidence="3 4" key="1">
    <citation type="submission" date="2019-03" db="EMBL/GenBank/DDBJ databases">
        <title>Genomic Encyclopedia of Type Strains, Phase IV (KMG-IV): sequencing the most valuable type-strain genomes for metagenomic binning, comparative biology and taxonomic classification.</title>
        <authorList>
            <person name="Goeker M."/>
        </authorList>
    </citation>
    <scope>NUCLEOTIDE SEQUENCE [LARGE SCALE GENOMIC DNA]</scope>
    <source>
        <strain evidence="3 4">DSM 45934</strain>
    </source>
</reference>
<proteinExistence type="predicted"/>
<dbReference type="SUPFAM" id="SSF56801">
    <property type="entry name" value="Acetyl-CoA synthetase-like"/>
    <property type="match status" value="1"/>
</dbReference>
<comment type="caution">
    <text evidence="3">The sequence shown here is derived from an EMBL/GenBank/DDBJ whole genome shotgun (WGS) entry which is preliminary data.</text>
</comment>
<evidence type="ECO:0000313" key="3">
    <source>
        <dbReference type="EMBL" id="TCO59347.1"/>
    </source>
</evidence>
<dbReference type="OrthoDB" id="3802565at2"/>
<dbReference type="PANTHER" id="PTHR43767:SF10">
    <property type="entry name" value="SURFACTIN SYNTHASE SUBUNIT 1"/>
    <property type="match status" value="1"/>
</dbReference>
<dbReference type="EMBL" id="SLWS01000004">
    <property type="protein sequence ID" value="TCO59347.1"/>
    <property type="molecule type" value="Genomic_DNA"/>
</dbReference>
<dbReference type="GO" id="GO:0016877">
    <property type="term" value="F:ligase activity, forming carbon-sulfur bonds"/>
    <property type="evidence" value="ECO:0007669"/>
    <property type="project" value="UniProtKB-ARBA"/>
</dbReference>
<dbReference type="RefSeq" id="WP_132117191.1">
    <property type="nucleotide sequence ID" value="NZ_SLWS01000004.1"/>
</dbReference>
<dbReference type="Pfam" id="PF00501">
    <property type="entry name" value="AMP-binding"/>
    <property type="match status" value="1"/>
</dbReference>
<evidence type="ECO:0000259" key="1">
    <source>
        <dbReference type="Pfam" id="PF00501"/>
    </source>
</evidence>
<dbReference type="Pfam" id="PF13193">
    <property type="entry name" value="AMP-binding_C"/>
    <property type="match status" value="1"/>
</dbReference>
<dbReference type="InterPro" id="IPR042099">
    <property type="entry name" value="ANL_N_sf"/>
</dbReference>
<dbReference type="PANTHER" id="PTHR43767">
    <property type="entry name" value="LONG-CHAIN-FATTY-ACID--COA LIGASE"/>
    <property type="match status" value="1"/>
</dbReference>
<dbReference type="InterPro" id="IPR050237">
    <property type="entry name" value="ATP-dep_AMP-bd_enzyme"/>
</dbReference>
<dbReference type="Gene3D" id="3.30.300.30">
    <property type="match status" value="1"/>
</dbReference>
<gene>
    <name evidence="3" type="ORF">EV192_104188</name>
</gene>